<proteinExistence type="predicted"/>
<accession>A0A8H6W9C4</accession>
<comment type="caution">
    <text evidence="1">The sequence shown here is derived from an EMBL/GenBank/DDBJ whole genome shotgun (WGS) entry which is preliminary data.</text>
</comment>
<evidence type="ECO:0000313" key="2">
    <source>
        <dbReference type="Proteomes" id="UP000636479"/>
    </source>
</evidence>
<dbReference type="Proteomes" id="UP000636479">
    <property type="component" value="Unassembled WGS sequence"/>
</dbReference>
<dbReference type="RefSeq" id="XP_037220956.1">
    <property type="nucleotide sequence ID" value="XM_037363035.1"/>
</dbReference>
<dbReference type="GeneID" id="59345551"/>
<dbReference type="EMBL" id="JACAZF010000005">
    <property type="protein sequence ID" value="KAF7303984.1"/>
    <property type="molecule type" value="Genomic_DNA"/>
</dbReference>
<reference evidence="1" key="1">
    <citation type="submission" date="2020-05" db="EMBL/GenBank/DDBJ databases">
        <title>Mycena genomes resolve the evolution of fungal bioluminescence.</title>
        <authorList>
            <person name="Tsai I.J."/>
        </authorList>
    </citation>
    <scope>NUCLEOTIDE SEQUENCE</scope>
    <source>
        <strain evidence="1">171206Taipei</strain>
    </source>
</reference>
<dbReference type="AlphaFoldDB" id="A0A8H6W9C4"/>
<dbReference type="OrthoDB" id="2944108at2759"/>
<keyword evidence="2" id="KW-1185">Reference proteome</keyword>
<name>A0A8H6W9C4_9AGAR</name>
<organism evidence="1 2">
    <name type="scientific">Mycena indigotica</name>
    <dbReference type="NCBI Taxonomy" id="2126181"/>
    <lineage>
        <taxon>Eukaryota</taxon>
        <taxon>Fungi</taxon>
        <taxon>Dikarya</taxon>
        <taxon>Basidiomycota</taxon>
        <taxon>Agaricomycotina</taxon>
        <taxon>Agaricomycetes</taxon>
        <taxon>Agaricomycetidae</taxon>
        <taxon>Agaricales</taxon>
        <taxon>Marasmiineae</taxon>
        <taxon>Mycenaceae</taxon>
        <taxon>Mycena</taxon>
    </lineage>
</organism>
<protein>
    <submittedName>
        <fullName evidence="1">Uncharacterized protein</fullName>
    </submittedName>
</protein>
<evidence type="ECO:0000313" key="1">
    <source>
        <dbReference type="EMBL" id="KAF7303984.1"/>
    </source>
</evidence>
<gene>
    <name evidence="1" type="ORF">MIND_00629400</name>
</gene>
<sequence>MQILHFFRPMFPPFTSYTQFYAGLIVWCDPSSYDAEISTLPTGEEYDRRTARAPKPCLVVAVDHEQGMLQVARMNASTPRDTRKWVRLDSPPAITWRVSDGWIWVGKPGMTKMILNDSRLMHPHRDTSFSINPIAAANLQSYWTHRQNYLRWRQLSSDPVAPPLSGTSSPAPSSYHDAPAAPGTFTTLYATSGPNTSVYGNPHSAPNAVSYYNTLSTQPVVVPSGFTERHSNFPGVWRNPSTGWFWSASRGLMPPPTSS</sequence>